<gene>
    <name evidence="2" type="ORF">AJ78_00494</name>
</gene>
<dbReference type="EMBL" id="LGRN01000008">
    <property type="protein sequence ID" value="OJD19523.1"/>
    <property type="molecule type" value="Genomic_DNA"/>
</dbReference>
<evidence type="ECO:0000256" key="1">
    <source>
        <dbReference type="SAM" id="MobiDB-lite"/>
    </source>
</evidence>
<organism evidence="2 3">
    <name type="scientific">Emergomyces pasteurianus Ep9510</name>
    <dbReference type="NCBI Taxonomy" id="1447872"/>
    <lineage>
        <taxon>Eukaryota</taxon>
        <taxon>Fungi</taxon>
        <taxon>Dikarya</taxon>
        <taxon>Ascomycota</taxon>
        <taxon>Pezizomycotina</taxon>
        <taxon>Eurotiomycetes</taxon>
        <taxon>Eurotiomycetidae</taxon>
        <taxon>Onygenales</taxon>
        <taxon>Ajellomycetaceae</taxon>
        <taxon>Emergomyces</taxon>
    </lineage>
</organism>
<sequence length="54" mass="5499">MASSTATLDADTGSDSDGRRGKEEGEVLGSWGAGESENSQFGSGMSLLKEDSTV</sequence>
<comment type="caution">
    <text evidence="2">The sequence shown here is derived from an EMBL/GenBank/DDBJ whole genome shotgun (WGS) entry which is preliminary data.</text>
</comment>
<name>A0A1J9QH45_9EURO</name>
<evidence type="ECO:0000313" key="3">
    <source>
        <dbReference type="Proteomes" id="UP000182235"/>
    </source>
</evidence>
<protein>
    <submittedName>
        <fullName evidence="2">Uncharacterized protein</fullName>
    </submittedName>
</protein>
<dbReference type="AlphaFoldDB" id="A0A1J9QH45"/>
<feature type="compositionally biased region" description="Basic and acidic residues" evidence="1">
    <location>
        <begin position="16"/>
        <end position="25"/>
    </location>
</feature>
<keyword evidence="3" id="KW-1185">Reference proteome</keyword>
<reference evidence="2 3" key="1">
    <citation type="submission" date="2015-07" db="EMBL/GenBank/DDBJ databases">
        <title>Emmonsia species relationships and genome sequence.</title>
        <authorList>
            <consortium name="The Broad Institute Genomics Platform"/>
            <person name="Cuomo C.A."/>
            <person name="Munoz J.F."/>
            <person name="Imamovic A."/>
            <person name="Priest M.E."/>
            <person name="Young S."/>
            <person name="Clay O.K."/>
            <person name="McEwen J.G."/>
        </authorList>
    </citation>
    <scope>NUCLEOTIDE SEQUENCE [LARGE SCALE GENOMIC DNA]</scope>
    <source>
        <strain evidence="2 3">UAMH 9510</strain>
    </source>
</reference>
<accession>A0A1J9QH45</accession>
<proteinExistence type="predicted"/>
<dbReference type="VEuPathDB" id="FungiDB:AJ78_00494"/>
<dbReference type="Proteomes" id="UP000182235">
    <property type="component" value="Unassembled WGS sequence"/>
</dbReference>
<feature type="region of interest" description="Disordered" evidence="1">
    <location>
        <begin position="1"/>
        <end position="54"/>
    </location>
</feature>
<evidence type="ECO:0000313" key="2">
    <source>
        <dbReference type="EMBL" id="OJD19523.1"/>
    </source>
</evidence>